<dbReference type="PANTHER" id="PTHR43343:SF3">
    <property type="entry name" value="PROTEASE DO-LIKE 8, CHLOROPLASTIC"/>
    <property type="match status" value="1"/>
</dbReference>
<dbReference type="PANTHER" id="PTHR43343">
    <property type="entry name" value="PEPTIDASE S12"/>
    <property type="match status" value="1"/>
</dbReference>
<dbReference type="SUPFAM" id="SSF50156">
    <property type="entry name" value="PDZ domain-like"/>
    <property type="match status" value="1"/>
</dbReference>
<evidence type="ECO:0000256" key="2">
    <source>
        <dbReference type="ARBA" id="ARBA00022670"/>
    </source>
</evidence>
<feature type="region of interest" description="Disordered" evidence="4">
    <location>
        <begin position="1"/>
        <end position="169"/>
    </location>
</feature>
<keyword evidence="7" id="KW-1185">Reference proteome</keyword>
<comment type="caution">
    <text evidence="6">The sequence shown here is derived from an EMBL/GenBank/DDBJ whole genome shotgun (WGS) entry which is preliminary data.</text>
</comment>
<dbReference type="AlphaFoldDB" id="A0A7C8FQZ1"/>
<proteinExistence type="inferred from homology"/>
<dbReference type="PROSITE" id="PS50106">
    <property type="entry name" value="PDZ"/>
    <property type="match status" value="1"/>
</dbReference>
<evidence type="ECO:0000256" key="4">
    <source>
        <dbReference type="SAM" id="MobiDB-lite"/>
    </source>
</evidence>
<feature type="domain" description="PDZ" evidence="5">
    <location>
        <begin position="513"/>
        <end position="595"/>
    </location>
</feature>
<evidence type="ECO:0000313" key="7">
    <source>
        <dbReference type="Proteomes" id="UP000481339"/>
    </source>
</evidence>
<accession>A0A7C8FQZ1</accession>
<organism evidence="6 7">
    <name type="scientific">Pseudoclavibacter caeni</name>
    <dbReference type="NCBI Taxonomy" id="908846"/>
    <lineage>
        <taxon>Bacteria</taxon>
        <taxon>Bacillati</taxon>
        <taxon>Actinomycetota</taxon>
        <taxon>Actinomycetes</taxon>
        <taxon>Micrococcales</taxon>
        <taxon>Microbacteriaceae</taxon>
        <taxon>Pseudoclavibacter</taxon>
    </lineage>
</organism>
<dbReference type="Pfam" id="PF13365">
    <property type="entry name" value="Trypsin_2"/>
    <property type="match status" value="1"/>
</dbReference>
<comment type="similarity">
    <text evidence="1">Belongs to the peptidase S1C family.</text>
</comment>
<dbReference type="Gene3D" id="2.30.42.10">
    <property type="match status" value="1"/>
</dbReference>
<dbReference type="Pfam" id="PF13180">
    <property type="entry name" value="PDZ_2"/>
    <property type="match status" value="1"/>
</dbReference>
<dbReference type="PRINTS" id="PR00834">
    <property type="entry name" value="PROTEASES2C"/>
</dbReference>
<feature type="compositionally biased region" description="Low complexity" evidence="4">
    <location>
        <begin position="73"/>
        <end position="90"/>
    </location>
</feature>
<dbReference type="InterPro" id="IPR051201">
    <property type="entry name" value="Chloro_Bact_Ser_Proteases"/>
</dbReference>
<dbReference type="Gene3D" id="2.40.10.10">
    <property type="entry name" value="Trypsin-like serine proteases"/>
    <property type="match status" value="2"/>
</dbReference>
<keyword evidence="2" id="KW-0645">Protease</keyword>
<dbReference type="Proteomes" id="UP000481339">
    <property type="component" value="Unassembled WGS sequence"/>
</dbReference>
<feature type="compositionally biased region" description="Basic and acidic residues" evidence="4">
    <location>
        <begin position="47"/>
        <end position="62"/>
    </location>
</feature>
<evidence type="ECO:0000256" key="3">
    <source>
        <dbReference type="ARBA" id="ARBA00022801"/>
    </source>
</evidence>
<dbReference type="InterPro" id="IPR001940">
    <property type="entry name" value="Peptidase_S1C"/>
</dbReference>
<name>A0A7C8FQZ1_9MICO</name>
<protein>
    <submittedName>
        <fullName evidence="6">PDZ domain-containing protein</fullName>
    </submittedName>
</protein>
<dbReference type="InterPro" id="IPR043504">
    <property type="entry name" value="Peptidase_S1_PA_chymotrypsin"/>
</dbReference>
<dbReference type="SUPFAM" id="SSF50494">
    <property type="entry name" value="Trypsin-like serine proteases"/>
    <property type="match status" value="1"/>
</dbReference>
<gene>
    <name evidence="6" type="ORF">F8O02_06570</name>
</gene>
<evidence type="ECO:0000256" key="1">
    <source>
        <dbReference type="ARBA" id="ARBA00010541"/>
    </source>
</evidence>
<dbReference type="InterPro" id="IPR001478">
    <property type="entry name" value="PDZ"/>
</dbReference>
<dbReference type="GO" id="GO:0006508">
    <property type="term" value="P:proteolysis"/>
    <property type="evidence" value="ECO:0007669"/>
    <property type="project" value="UniProtKB-KW"/>
</dbReference>
<dbReference type="OrthoDB" id="9758917at2"/>
<evidence type="ECO:0000259" key="5">
    <source>
        <dbReference type="PROSITE" id="PS50106"/>
    </source>
</evidence>
<keyword evidence="3" id="KW-0378">Hydrolase</keyword>
<sequence>MTMPGGISSARPQASHSGERHGGSARRGTTMTSEDQHPAADPAAARPVDEQARDGQVRDDRWAVPQQSLPRWEPGAARTGEGEATPAAAEAEAEALDDTERTRPTPTASRPRYAPPAAAAQPTTPLPTAAQPTTPLPDGFDGSAQAASASQPVQTVPGRGPAVGQPYPGPAAAGEVGMVGLDGAGGAGGNGTDAYASHQEDGGHRQHGPIGRVVAVSALVAALVGGGAGAAIGWASGHGSSTTVSSTSGSNVVINDPEHVTDVTAGAAKASPSVVTISASSSSESGTGSGVILDAQGRIVTNNHVVTLDGATSSATLKVTLSDGSVYDATTVGLDSTTDLAVIQLKNPPSNLTAIEFADSSKLNVGDTAIAIGAPQGLENTVTSGVVSALNRAISLDSSAAQDGDSSTDEGNGYDFWNDFGSGGSNGYGYGGQSGSQSTQSDSSIYLSVVQTDAAINPGNSGGPLVNTDGQLIGVNVAIATATSSTGQSTSNGSIGLGFAIPANVVQRVTGELISDGKAQHGQLGATVSSATGDDGVTGALVKDVTSGGPAAQAGLKSGDIITKVDGVRITSASHLIGTVRQSGPGTAVTVEYVRDGKTQSAQVTLEAASE</sequence>
<evidence type="ECO:0000313" key="6">
    <source>
        <dbReference type="EMBL" id="KAB1631976.1"/>
    </source>
</evidence>
<dbReference type="InterPro" id="IPR009003">
    <property type="entry name" value="Peptidase_S1_PA"/>
</dbReference>
<dbReference type="GO" id="GO:0004252">
    <property type="term" value="F:serine-type endopeptidase activity"/>
    <property type="evidence" value="ECO:0007669"/>
    <property type="project" value="InterPro"/>
</dbReference>
<dbReference type="EMBL" id="WBKA01000004">
    <property type="protein sequence ID" value="KAB1631976.1"/>
    <property type="molecule type" value="Genomic_DNA"/>
</dbReference>
<reference evidence="6 7" key="1">
    <citation type="submission" date="2019-09" db="EMBL/GenBank/DDBJ databases">
        <title>Phylogeny of genus Pseudoclavibacter and closely related genus.</title>
        <authorList>
            <person name="Li Y."/>
        </authorList>
    </citation>
    <scope>NUCLEOTIDE SEQUENCE [LARGE SCALE GENOMIC DNA]</scope>
    <source>
        <strain evidence="6 7">JCM 16921</strain>
    </source>
</reference>
<feature type="compositionally biased region" description="Low complexity" evidence="4">
    <location>
        <begin position="104"/>
        <end position="151"/>
    </location>
</feature>
<dbReference type="SMART" id="SM00228">
    <property type="entry name" value="PDZ"/>
    <property type="match status" value="1"/>
</dbReference>
<dbReference type="InterPro" id="IPR036034">
    <property type="entry name" value="PDZ_sf"/>
</dbReference>